<dbReference type="EMBL" id="ML987214">
    <property type="protein sequence ID" value="KAF2240917.1"/>
    <property type="molecule type" value="Genomic_DNA"/>
</dbReference>
<protein>
    <submittedName>
        <fullName evidence="1">Uncharacterized protein</fullName>
    </submittedName>
</protein>
<dbReference type="InterPro" id="IPR051288">
    <property type="entry name" value="Serum_paraoxonase/arylesterase"/>
</dbReference>
<evidence type="ECO:0000313" key="1">
    <source>
        <dbReference type="EMBL" id="KAF2240917.1"/>
    </source>
</evidence>
<dbReference type="PANTHER" id="PTHR11799">
    <property type="entry name" value="PARAOXONASE"/>
    <property type="match status" value="1"/>
</dbReference>
<dbReference type="SUPFAM" id="SSF63829">
    <property type="entry name" value="Calcium-dependent phosphotriesterase"/>
    <property type="match status" value="1"/>
</dbReference>
<evidence type="ECO:0000313" key="2">
    <source>
        <dbReference type="Proteomes" id="UP000800094"/>
    </source>
</evidence>
<dbReference type="Gene3D" id="2.120.10.30">
    <property type="entry name" value="TolB, C-terminal domain"/>
    <property type="match status" value="1"/>
</dbReference>
<reference evidence="1" key="1">
    <citation type="journal article" date="2020" name="Stud. Mycol.">
        <title>101 Dothideomycetes genomes: a test case for predicting lifestyles and emergence of pathogens.</title>
        <authorList>
            <person name="Haridas S."/>
            <person name="Albert R."/>
            <person name="Binder M."/>
            <person name="Bloem J."/>
            <person name="Labutti K."/>
            <person name="Salamov A."/>
            <person name="Andreopoulos B."/>
            <person name="Baker S."/>
            <person name="Barry K."/>
            <person name="Bills G."/>
            <person name="Bluhm B."/>
            <person name="Cannon C."/>
            <person name="Castanera R."/>
            <person name="Culley D."/>
            <person name="Daum C."/>
            <person name="Ezra D."/>
            <person name="Gonzalez J."/>
            <person name="Henrissat B."/>
            <person name="Kuo A."/>
            <person name="Liang C."/>
            <person name="Lipzen A."/>
            <person name="Lutzoni F."/>
            <person name="Magnuson J."/>
            <person name="Mondo S."/>
            <person name="Nolan M."/>
            <person name="Ohm R."/>
            <person name="Pangilinan J."/>
            <person name="Park H.-J."/>
            <person name="Ramirez L."/>
            <person name="Alfaro M."/>
            <person name="Sun H."/>
            <person name="Tritt A."/>
            <person name="Yoshinaga Y."/>
            <person name="Zwiers L.-H."/>
            <person name="Turgeon B."/>
            <person name="Goodwin S."/>
            <person name="Spatafora J."/>
            <person name="Crous P."/>
            <person name="Grigoriev I."/>
        </authorList>
    </citation>
    <scope>NUCLEOTIDE SEQUENCE</scope>
    <source>
        <strain evidence="1">CBS 122368</strain>
    </source>
</reference>
<dbReference type="OrthoDB" id="5307922at2759"/>
<dbReference type="InterPro" id="IPR011042">
    <property type="entry name" value="6-blade_b-propeller_TolB-like"/>
</dbReference>
<proteinExistence type="predicted"/>
<dbReference type="Proteomes" id="UP000800094">
    <property type="component" value="Unassembled WGS sequence"/>
</dbReference>
<dbReference type="GeneID" id="54589378"/>
<organism evidence="1 2">
    <name type="scientific">Trematosphaeria pertusa</name>
    <dbReference type="NCBI Taxonomy" id="390896"/>
    <lineage>
        <taxon>Eukaryota</taxon>
        <taxon>Fungi</taxon>
        <taxon>Dikarya</taxon>
        <taxon>Ascomycota</taxon>
        <taxon>Pezizomycotina</taxon>
        <taxon>Dothideomycetes</taxon>
        <taxon>Pleosporomycetidae</taxon>
        <taxon>Pleosporales</taxon>
        <taxon>Massarineae</taxon>
        <taxon>Trematosphaeriaceae</taxon>
        <taxon>Trematosphaeria</taxon>
    </lineage>
</organism>
<keyword evidence="2" id="KW-1185">Reference proteome</keyword>
<sequence>MTRDDITGLSDCSYQQLRGIFSVRKPEKRTGSPSTVLAVAYQWWLKNLLFVTFGLGRVIQPIEKFPYKCRRLEHKSLDGCGAMWLDEKYRVLYAACTGVAARDEWNPSLSKFNYTGRRSRMMAIYIDEPLKNGLFKMHPILPTDYGAKPGDGKLDIADFDVELLDYGSTHRFWLVNQRAPYDANGTMLDANKYGANTTVDVYEHRKGDKKMKFVASGWSPNMHSANSIAVMGSNNFVVSNDRSSQLELTKRLDPILGGGSLVYHDDWWDNYRVTKAKLPVPGALVRGLDDRIYVPSLVDDKIRVFELQDPAEFKQKHAISMAMPIAGLTLDSKGDFWAVGRSKYDPTGRSSTNAIFKIEKFEKKLPIRFVPRKMLEDKEKKFLSGVSVARHDVKTKRLFFGGSHMPFMSVCERR</sequence>
<dbReference type="AlphaFoldDB" id="A0A6A6HSE3"/>
<name>A0A6A6HSE3_9PLEO</name>
<dbReference type="RefSeq" id="XP_033675921.1">
    <property type="nucleotide sequence ID" value="XM_033836048.1"/>
</dbReference>
<dbReference type="PANTHER" id="PTHR11799:SF20">
    <property type="entry name" value="SMP-30_GLUCONOLACTONASE_LRE-LIKE REGION DOMAIN-CONTAINING PROTEIN"/>
    <property type="match status" value="1"/>
</dbReference>
<accession>A0A6A6HSE3</accession>
<gene>
    <name evidence="1" type="ORF">BU26DRAFT_611138</name>
</gene>